<dbReference type="InterPro" id="IPR027417">
    <property type="entry name" value="P-loop_NTPase"/>
</dbReference>
<dbReference type="SUPFAM" id="SSF52540">
    <property type="entry name" value="P-loop containing nucleoside triphosphate hydrolases"/>
    <property type="match status" value="1"/>
</dbReference>
<dbReference type="EMBL" id="CP023694">
    <property type="protein sequence ID" value="QEV28927.1"/>
    <property type="molecule type" value="Genomic_DNA"/>
</dbReference>
<evidence type="ECO:0000313" key="2">
    <source>
        <dbReference type="Proteomes" id="UP000326598"/>
    </source>
</evidence>
<dbReference type="Proteomes" id="UP000326598">
    <property type="component" value="Chromosome"/>
</dbReference>
<gene>
    <name evidence="1" type="ORF">CP976_35595</name>
</gene>
<dbReference type="KEGG" id="scoe:CP976_35595"/>
<reference evidence="1 2" key="1">
    <citation type="submission" date="2017-09" db="EMBL/GenBank/DDBJ databases">
        <authorList>
            <person name="Lee N."/>
            <person name="Cho B.-K."/>
        </authorList>
    </citation>
    <scope>NUCLEOTIDE SEQUENCE [LARGE SCALE GENOMIC DNA]</scope>
    <source>
        <strain evidence="1 2">ATCC 13740</strain>
    </source>
</reference>
<organism evidence="1 2">
    <name type="scientific">Streptomyces coeruleorubidus</name>
    <dbReference type="NCBI Taxonomy" id="116188"/>
    <lineage>
        <taxon>Bacteria</taxon>
        <taxon>Bacillati</taxon>
        <taxon>Actinomycetota</taxon>
        <taxon>Actinomycetes</taxon>
        <taxon>Kitasatosporales</taxon>
        <taxon>Streptomycetaceae</taxon>
        <taxon>Streptomyces</taxon>
    </lineage>
</organism>
<proteinExistence type="predicted"/>
<accession>A0A5J6IJH8</accession>
<evidence type="ECO:0000313" key="1">
    <source>
        <dbReference type="EMBL" id="QEV28927.1"/>
    </source>
</evidence>
<name>A0A5J6IJH8_STRC4</name>
<sequence>MCRVRGASTTAEDLIPLATEAFRVDDEDVITEPAAVREGVLALPSAVAAAGAMVVLGEPGAGKTFMLEALTTGLPRVLDSWERNADACLWVSGADLTEASYQDELGRHLDALPSAGEAADDAGVLTVVLDQTDESSLRPYLPRRLQKSLRNRDTSRIRLLMACRTADYPGAMTPVLSEAFRVCQCVDLAPLSRREAVALADSAQVPGEELVTAAETAGAAVLASVPLTLELLVLTYRADGQLHGTPEELFARGVEWLADDPDPDRLNGAVFTTPPQRLRAAGRIAAWMLLSGRRSVWRGPAFSAGAFDLPGGLLAGGEERTAAGSYEITPKVLEETLATALFTAPDDNRTAFRHSSVAAFLAARYLTDRDTTQRQLENLFLVGAPAGGAASIPPPLRETAAWLVALNPTATEWLADADPESLAVHSALVRSDEVRRLTVTRLLERAPEVELGDTRWELSRWDLRHPLLADQLADVLENVASDNATDWQVRARVRLAVRLAQEAGSANSRLAGELLGLVEDDTWHQVERRLAARAAFACDADRAVPVLKRVLASLAQPSYAKRVDADHDLRGTVLALLWPQYLDVATMLAALRPPSPHLYGMNADFLRTMPVECPDDQLPQVLAWAQATVLQPRSSKSGFVFASHRIETRLIDSLIDRVLGSQDSAQHLETLAKIIFCLLRGHNKVRIPDCLQPDEHGDEPADTQSTRRLLTEALVGEAVRLEVHPREAAWLIVDDWELPASLRWNAASVPDTLIRHQLVDGADFAWALEQTSRAAASGDTGLVAAYGELAARLFPHNDHEAFELAYDEDHPAWPYLRPYYDPIDLRSELATALRRSHRVKNKSWPEAPEFAVEQVRLLTAAREGDNDSLWQLLWRLRADPRTGLLESPTGPIRSWPGATALADDLADLPELALRYLTTEHDHADSWLAQSRHDKRSWAGYVLLLEIHSEHNLSELPSPAWSSWTAAILTEYLGTSTSYTEAARRDLLWQAASHAPESLSRRITQLVPDALAHARQPIELHPLDPRWARELQTAMEALAMQLSACLGLAQIEVDAAGQSRRASEGGTWTLPDGDEAREAALRTWYDLLRSLLASGSKIADGLIDAALRGRSESPGAANLFVRAAQALLGIDAERNWSRVKTLTATDADLGRQLAEACTQTEIHSQIQGALNEAQLADLYVWLSDLYPDEAEGPRLGVHWVSASEEACQWRDGLPRELSRRATAEAVRQLRRLSDQYPHRLSLAAALGAATKHHAAAIWSRVGLDDVVRVLQDPSRRVIRTSTDLLDVVHEVLEHVGNELPPHGELLWDRTPGRRPRSKSASTTVAESVPETWRPKLEAALCAYLAHELTLRLAGHRVAVNREVMIYPTDAYGAGDRTDILIDAAPSSSDEFGTAADGHVKLVIEVKGSWNRGVATSQEEQLAGRYLPEAMTDVGIYLVGWYPVELWDDPSDNRRARAKKLDFDTLVSDLKGQALRLSQTDSVHLRPMVITIPRPHRQVDL</sequence>
<protein>
    <submittedName>
        <fullName evidence="1">Uncharacterized protein</fullName>
    </submittedName>
</protein>